<gene>
    <name evidence="2" type="ORF">RHSIM_Rhsim05G0011300</name>
</gene>
<dbReference type="PANTHER" id="PTHR39244">
    <property type="entry name" value="NATTERIN-4"/>
    <property type="match status" value="1"/>
</dbReference>
<evidence type="ECO:0000313" key="2">
    <source>
        <dbReference type="EMBL" id="KAF7142747.1"/>
    </source>
</evidence>
<dbReference type="InterPro" id="IPR008998">
    <property type="entry name" value="Agglutinin"/>
</dbReference>
<proteinExistence type="predicted"/>
<name>A0A834LKF2_RHOSS</name>
<sequence length="208" mass="22977">MVMALPRFAVIQSRDKTYLRYVNEDGELHGFLEFSGEEIVSPYTKFQIETAKGTAAGNGDGDHGFVHIRCCYNNKYLVAKSVSGDSYIIAGADEPNEDQSQSSCTLFEPIQIDGEGGTGSSSSTTTAARFRHVQLGQYLLYPIMSIDVTYRACLVAGLSYTNPEGYDIFGIMDWESLGPLDLGTRTRVSGVLVQRQRRSDGWERGVHH</sequence>
<organism evidence="2 3">
    <name type="scientific">Rhododendron simsii</name>
    <name type="common">Sims's rhododendron</name>
    <dbReference type="NCBI Taxonomy" id="118357"/>
    <lineage>
        <taxon>Eukaryota</taxon>
        <taxon>Viridiplantae</taxon>
        <taxon>Streptophyta</taxon>
        <taxon>Embryophyta</taxon>
        <taxon>Tracheophyta</taxon>
        <taxon>Spermatophyta</taxon>
        <taxon>Magnoliopsida</taxon>
        <taxon>eudicotyledons</taxon>
        <taxon>Gunneridae</taxon>
        <taxon>Pentapetalae</taxon>
        <taxon>asterids</taxon>
        <taxon>Ericales</taxon>
        <taxon>Ericaceae</taxon>
        <taxon>Ericoideae</taxon>
        <taxon>Rhodoreae</taxon>
        <taxon>Rhododendron</taxon>
    </lineage>
</organism>
<dbReference type="InterPro" id="IPR036242">
    <property type="entry name" value="Agglutinin_dom_sf"/>
</dbReference>
<dbReference type="InterPro" id="IPR053237">
    <property type="entry name" value="Natterin_C"/>
</dbReference>
<dbReference type="SUPFAM" id="SSF50382">
    <property type="entry name" value="Agglutinin"/>
    <property type="match status" value="1"/>
</dbReference>
<reference evidence="2" key="1">
    <citation type="submission" date="2019-11" db="EMBL/GenBank/DDBJ databases">
        <authorList>
            <person name="Liu Y."/>
            <person name="Hou J."/>
            <person name="Li T.-Q."/>
            <person name="Guan C.-H."/>
            <person name="Wu X."/>
            <person name="Wu H.-Z."/>
            <person name="Ling F."/>
            <person name="Zhang R."/>
            <person name="Shi X.-G."/>
            <person name="Ren J.-P."/>
            <person name="Chen E.-F."/>
            <person name="Sun J.-M."/>
        </authorList>
    </citation>
    <scope>NUCLEOTIDE SEQUENCE</scope>
    <source>
        <strain evidence="2">Adult_tree_wgs_1</strain>
        <tissue evidence="2">Leaves</tissue>
    </source>
</reference>
<dbReference type="SMART" id="SM00791">
    <property type="entry name" value="Agglutinin"/>
    <property type="match status" value="1"/>
</dbReference>
<dbReference type="EMBL" id="WJXA01000005">
    <property type="protein sequence ID" value="KAF7142747.1"/>
    <property type="molecule type" value="Genomic_DNA"/>
</dbReference>
<dbReference type="Gene3D" id="2.80.10.50">
    <property type="match status" value="1"/>
</dbReference>
<dbReference type="PANTHER" id="PTHR39244:SF5">
    <property type="entry name" value="NATTERIN-3-LIKE"/>
    <property type="match status" value="1"/>
</dbReference>
<dbReference type="Proteomes" id="UP000626092">
    <property type="component" value="Unassembled WGS sequence"/>
</dbReference>
<dbReference type="AlphaFoldDB" id="A0A834LKF2"/>
<evidence type="ECO:0000259" key="1">
    <source>
        <dbReference type="SMART" id="SM00791"/>
    </source>
</evidence>
<dbReference type="Pfam" id="PF07468">
    <property type="entry name" value="Agglutinin"/>
    <property type="match status" value="1"/>
</dbReference>
<evidence type="ECO:0000313" key="3">
    <source>
        <dbReference type="Proteomes" id="UP000626092"/>
    </source>
</evidence>
<dbReference type="OrthoDB" id="1541475at2759"/>
<keyword evidence="3" id="KW-1185">Reference proteome</keyword>
<accession>A0A834LKF2</accession>
<feature type="domain" description="Agglutinin" evidence="1">
    <location>
        <begin position="3"/>
        <end position="173"/>
    </location>
</feature>
<comment type="caution">
    <text evidence="2">The sequence shown here is derived from an EMBL/GenBank/DDBJ whole genome shotgun (WGS) entry which is preliminary data.</text>
</comment>
<protein>
    <recommendedName>
        <fullName evidence="1">Agglutinin domain-containing protein</fullName>
    </recommendedName>
</protein>